<dbReference type="STRING" id="582402.Hbal_2276"/>
<dbReference type="AlphaFoldDB" id="C6XMP2"/>
<protein>
    <submittedName>
        <fullName evidence="2">Uncharacterized protein</fullName>
    </submittedName>
</protein>
<evidence type="ECO:0000313" key="3">
    <source>
        <dbReference type="Proteomes" id="UP000002745"/>
    </source>
</evidence>
<dbReference type="EMBL" id="CP001678">
    <property type="protein sequence ID" value="ACT59956.1"/>
    <property type="molecule type" value="Genomic_DNA"/>
</dbReference>
<reference evidence="3" key="1">
    <citation type="journal article" date="2011" name="J. Bacteriol.">
        <title>Genome sequences of eight morphologically diverse alphaproteobacteria.</title>
        <authorList>
            <consortium name="US DOE Joint Genome Institute"/>
            <person name="Brown P.J."/>
            <person name="Kysela D.T."/>
            <person name="Buechlein A."/>
            <person name="Hemmerich C."/>
            <person name="Brun Y.V."/>
        </authorList>
    </citation>
    <scope>NUCLEOTIDE SEQUENCE [LARGE SCALE GENOMIC DNA]</scope>
    <source>
        <strain evidence="3">ATCC 49814 / DSM 5838 / IFAM 1418</strain>
    </source>
</reference>
<keyword evidence="1" id="KW-0732">Signal</keyword>
<feature type="signal peptide" evidence="1">
    <location>
        <begin position="1"/>
        <end position="25"/>
    </location>
</feature>
<accession>C6XMP2</accession>
<evidence type="ECO:0000313" key="2">
    <source>
        <dbReference type="EMBL" id="ACT59956.1"/>
    </source>
</evidence>
<keyword evidence="3" id="KW-1185">Reference proteome</keyword>
<gene>
    <name evidence="2" type="ordered locus">Hbal_2276</name>
</gene>
<dbReference type="Proteomes" id="UP000002745">
    <property type="component" value="Chromosome"/>
</dbReference>
<sequence>MSTKLIKTMAITGALSMAMAVPALAAPAHVQKTPEKVVVVHQTPAKQKVVKHVQVTHNSHAKNTRGKTTHAHNARGKTVYVSQAHNAPRYDSRHAPQRVVVTKTVVRHDPLINHVVKTATREIVREIIRH</sequence>
<name>C6XMP2_HIRBI</name>
<dbReference type="HOGENOM" id="CLU_1935158_0_0_5"/>
<dbReference type="KEGG" id="hba:Hbal_2276"/>
<dbReference type="RefSeq" id="WP_015828106.1">
    <property type="nucleotide sequence ID" value="NC_012982.1"/>
</dbReference>
<proteinExistence type="predicted"/>
<organism evidence="2 3">
    <name type="scientific">Hirschia baltica (strain ATCC 49814 / DSM 5838 / IFAM 1418)</name>
    <dbReference type="NCBI Taxonomy" id="582402"/>
    <lineage>
        <taxon>Bacteria</taxon>
        <taxon>Pseudomonadati</taxon>
        <taxon>Pseudomonadota</taxon>
        <taxon>Alphaproteobacteria</taxon>
        <taxon>Hyphomonadales</taxon>
        <taxon>Hyphomonadaceae</taxon>
        <taxon>Hirschia</taxon>
    </lineage>
</organism>
<evidence type="ECO:0000256" key="1">
    <source>
        <dbReference type="SAM" id="SignalP"/>
    </source>
</evidence>
<feature type="chain" id="PRO_5002973923" evidence="1">
    <location>
        <begin position="26"/>
        <end position="130"/>
    </location>
</feature>